<evidence type="ECO:0000256" key="1">
    <source>
        <dbReference type="SAM" id="Coils"/>
    </source>
</evidence>
<feature type="compositionally biased region" description="Polar residues" evidence="2">
    <location>
        <begin position="21"/>
        <end position="33"/>
    </location>
</feature>
<organism evidence="3 4">
    <name type="scientific">Nezara viridula</name>
    <name type="common">Southern green stink bug</name>
    <name type="synonym">Cimex viridulus</name>
    <dbReference type="NCBI Taxonomy" id="85310"/>
    <lineage>
        <taxon>Eukaryota</taxon>
        <taxon>Metazoa</taxon>
        <taxon>Ecdysozoa</taxon>
        <taxon>Arthropoda</taxon>
        <taxon>Hexapoda</taxon>
        <taxon>Insecta</taxon>
        <taxon>Pterygota</taxon>
        <taxon>Neoptera</taxon>
        <taxon>Paraneoptera</taxon>
        <taxon>Hemiptera</taxon>
        <taxon>Heteroptera</taxon>
        <taxon>Panheteroptera</taxon>
        <taxon>Pentatomomorpha</taxon>
        <taxon>Pentatomoidea</taxon>
        <taxon>Pentatomidae</taxon>
        <taxon>Pentatominae</taxon>
        <taxon>Nezara</taxon>
    </lineage>
</organism>
<dbReference type="OrthoDB" id="67688at2759"/>
<dbReference type="AlphaFoldDB" id="A0A9P0EC33"/>
<proteinExistence type="predicted"/>
<accession>A0A9P0EC33</accession>
<protein>
    <submittedName>
        <fullName evidence="3">Uncharacterized protein</fullName>
    </submittedName>
</protein>
<keyword evidence="1" id="KW-0175">Coiled coil</keyword>
<evidence type="ECO:0000313" key="4">
    <source>
        <dbReference type="Proteomes" id="UP001152798"/>
    </source>
</evidence>
<feature type="coiled-coil region" evidence="1">
    <location>
        <begin position="387"/>
        <end position="414"/>
    </location>
</feature>
<feature type="region of interest" description="Disordered" evidence="2">
    <location>
        <begin position="1"/>
        <end position="82"/>
    </location>
</feature>
<feature type="compositionally biased region" description="Basic residues" evidence="2">
    <location>
        <begin position="55"/>
        <end position="64"/>
    </location>
</feature>
<dbReference type="Proteomes" id="UP001152798">
    <property type="component" value="Chromosome 2"/>
</dbReference>
<evidence type="ECO:0000313" key="3">
    <source>
        <dbReference type="EMBL" id="CAH1393698.1"/>
    </source>
</evidence>
<feature type="region of interest" description="Disordered" evidence="2">
    <location>
        <begin position="354"/>
        <end position="380"/>
    </location>
</feature>
<keyword evidence="4" id="KW-1185">Reference proteome</keyword>
<dbReference type="EMBL" id="OV725078">
    <property type="protein sequence ID" value="CAH1393698.1"/>
    <property type="molecule type" value="Genomic_DNA"/>
</dbReference>
<evidence type="ECO:0000256" key="2">
    <source>
        <dbReference type="SAM" id="MobiDB-lite"/>
    </source>
</evidence>
<sequence length="536" mass="60925">MGTPQSTPVGTPRGTRDGGDSSDTMSETDSQKSLRTRRKLPSIPSDQEAITLPNTKKRDRVKPKSPHDKFSRSYSPLRQFSDGGYRVSSSNLMLHRPSSSETNLRKISNFGPETVPRPGSALGLLQGSSVVSSSGMHVDYNRDSELASCLPPDLRYLLHSYKSTTDVPYTKQQFIQAYKEHLGSDVKMSMADRRTLNRMSNIDWETERLLSRNKDLLRNPKSRLDIQRKIAYSGIGRTRKLRTHRRQLSDPKIHLEMSPLKDCSEGHYNRGYYGVVHPSLRPPYKSFEYESIDDGKLSDWDTSHPYLASYAIAGGALRETAINSVLEKDHINSDQMRYDMRRYSDSLDIRHRDVGKHHKPRSWQPSPYGSDEEDDTLSREQKKAKIKAEIARRRQQIEENARLHEELLRLARLRESAELGYAPLGNTPTLSGDYAMSSVLKSIDDLIGRESDYAYHRTPEDRSMDRIASTFRTDDYTSGVYERLTDFSPVTDFSTPHAMPLLPDMPTRSRKLLEDLGSSPITESVLTLPQKAKALL</sequence>
<name>A0A9P0EC33_NEZVI</name>
<gene>
    <name evidence="3" type="ORF">NEZAVI_LOCUS4325</name>
</gene>
<reference evidence="3" key="1">
    <citation type="submission" date="2022-01" db="EMBL/GenBank/DDBJ databases">
        <authorList>
            <person name="King R."/>
        </authorList>
    </citation>
    <scope>NUCLEOTIDE SEQUENCE</scope>
</reference>